<dbReference type="SUPFAM" id="SSF51206">
    <property type="entry name" value="cAMP-binding domain-like"/>
    <property type="match status" value="1"/>
</dbReference>
<name>A0A1G9IZ93_9GAMM</name>
<sequence length="185" mass="20480">MLATSRRYSPGSTLFSRGEAGGPLLLIESGMVCLSLFSDEGRELVVDIAGRGDTVGELSFADGDRRETSCIALESVRVVSIARHGLPISVESNLNDYLSTLLYRRLRETVILIEELALCSLEARLIRRLQHLDKRTSVRLNRLGQGVLAMLVNASRPKLNRQLHRLQKVGVIDLHKGAIVEVHNI</sequence>
<protein>
    <submittedName>
        <fullName evidence="6">cAMP-binding domain of CRP or a regulatory subunit of cAMP-dependent protein kinases</fullName>
    </submittedName>
</protein>
<accession>A0A1G9IZ93</accession>
<dbReference type="InterPro" id="IPR050397">
    <property type="entry name" value="Env_Response_Regulators"/>
</dbReference>
<dbReference type="PROSITE" id="PS51063">
    <property type="entry name" value="HTH_CRP_2"/>
    <property type="match status" value="1"/>
</dbReference>
<dbReference type="AlphaFoldDB" id="A0A1G9IZ93"/>
<evidence type="ECO:0000259" key="4">
    <source>
        <dbReference type="PROSITE" id="PS50042"/>
    </source>
</evidence>
<evidence type="ECO:0000259" key="5">
    <source>
        <dbReference type="PROSITE" id="PS51063"/>
    </source>
</evidence>
<gene>
    <name evidence="6" type="ORF">SAMN05661010_01400</name>
</gene>
<dbReference type="InterPro" id="IPR014710">
    <property type="entry name" value="RmlC-like_jellyroll"/>
</dbReference>
<dbReference type="CDD" id="cd00038">
    <property type="entry name" value="CAP_ED"/>
    <property type="match status" value="1"/>
</dbReference>
<keyword evidence="7" id="KW-1185">Reference proteome</keyword>
<keyword evidence="1" id="KW-0805">Transcription regulation</keyword>
<dbReference type="GO" id="GO:0003700">
    <property type="term" value="F:DNA-binding transcription factor activity"/>
    <property type="evidence" value="ECO:0007669"/>
    <property type="project" value="TreeGrafter"/>
</dbReference>
<dbReference type="Proteomes" id="UP000198654">
    <property type="component" value="Unassembled WGS sequence"/>
</dbReference>
<organism evidence="6 7">
    <name type="scientific">Modicisalibacter muralis</name>
    <dbReference type="NCBI Taxonomy" id="119000"/>
    <lineage>
        <taxon>Bacteria</taxon>
        <taxon>Pseudomonadati</taxon>
        <taxon>Pseudomonadota</taxon>
        <taxon>Gammaproteobacteria</taxon>
        <taxon>Oceanospirillales</taxon>
        <taxon>Halomonadaceae</taxon>
        <taxon>Modicisalibacter</taxon>
    </lineage>
</organism>
<dbReference type="Gene3D" id="2.60.120.10">
    <property type="entry name" value="Jelly Rolls"/>
    <property type="match status" value="1"/>
</dbReference>
<dbReference type="InterPro" id="IPR036390">
    <property type="entry name" value="WH_DNA-bd_sf"/>
</dbReference>
<dbReference type="GO" id="GO:0016301">
    <property type="term" value="F:kinase activity"/>
    <property type="evidence" value="ECO:0007669"/>
    <property type="project" value="UniProtKB-KW"/>
</dbReference>
<dbReference type="PANTHER" id="PTHR24567:SF74">
    <property type="entry name" value="HTH-TYPE TRANSCRIPTIONAL REGULATOR ARCR"/>
    <property type="match status" value="1"/>
</dbReference>
<dbReference type="GO" id="GO:0003677">
    <property type="term" value="F:DNA binding"/>
    <property type="evidence" value="ECO:0007669"/>
    <property type="project" value="UniProtKB-KW"/>
</dbReference>
<feature type="domain" description="HTH crp-type" evidence="5">
    <location>
        <begin position="119"/>
        <end position="185"/>
    </location>
</feature>
<feature type="domain" description="Cyclic nucleotide-binding" evidence="4">
    <location>
        <begin position="6"/>
        <end position="83"/>
    </location>
</feature>
<dbReference type="PANTHER" id="PTHR24567">
    <property type="entry name" value="CRP FAMILY TRANSCRIPTIONAL REGULATORY PROTEIN"/>
    <property type="match status" value="1"/>
</dbReference>
<reference evidence="6 7" key="1">
    <citation type="submission" date="2016-10" db="EMBL/GenBank/DDBJ databases">
        <authorList>
            <person name="de Groot N.N."/>
        </authorList>
    </citation>
    <scope>NUCLEOTIDE SEQUENCE [LARGE SCALE GENOMIC DNA]</scope>
    <source>
        <strain evidence="6 7">DSM 14789</strain>
    </source>
</reference>
<dbReference type="InterPro" id="IPR018490">
    <property type="entry name" value="cNMP-bd_dom_sf"/>
</dbReference>
<dbReference type="Pfam" id="PF13545">
    <property type="entry name" value="HTH_Crp_2"/>
    <property type="match status" value="1"/>
</dbReference>
<dbReference type="InterPro" id="IPR012318">
    <property type="entry name" value="HTH_CRP"/>
</dbReference>
<keyword evidence="6" id="KW-0808">Transferase</keyword>
<evidence type="ECO:0000256" key="2">
    <source>
        <dbReference type="ARBA" id="ARBA00023125"/>
    </source>
</evidence>
<keyword evidence="2" id="KW-0238">DNA-binding</keyword>
<keyword evidence="6" id="KW-0418">Kinase</keyword>
<dbReference type="SUPFAM" id="SSF46785">
    <property type="entry name" value="Winged helix' DNA-binding domain"/>
    <property type="match status" value="1"/>
</dbReference>
<proteinExistence type="predicted"/>
<dbReference type="Pfam" id="PF00027">
    <property type="entry name" value="cNMP_binding"/>
    <property type="match status" value="1"/>
</dbReference>
<dbReference type="GO" id="GO:0005829">
    <property type="term" value="C:cytosol"/>
    <property type="evidence" value="ECO:0007669"/>
    <property type="project" value="TreeGrafter"/>
</dbReference>
<dbReference type="PROSITE" id="PS50042">
    <property type="entry name" value="CNMP_BINDING_3"/>
    <property type="match status" value="1"/>
</dbReference>
<dbReference type="STRING" id="119000.SAMN05661010_01400"/>
<keyword evidence="3" id="KW-0804">Transcription</keyword>
<evidence type="ECO:0000313" key="7">
    <source>
        <dbReference type="Proteomes" id="UP000198654"/>
    </source>
</evidence>
<evidence type="ECO:0000256" key="3">
    <source>
        <dbReference type="ARBA" id="ARBA00023163"/>
    </source>
</evidence>
<evidence type="ECO:0000313" key="6">
    <source>
        <dbReference type="EMBL" id="SDL30587.1"/>
    </source>
</evidence>
<dbReference type="EMBL" id="FNGI01000002">
    <property type="protein sequence ID" value="SDL30587.1"/>
    <property type="molecule type" value="Genomic_DNA"/>
</dbReference>
<dbReference type="InterPro" id="IPR000595">
    <property type="entry name" value="cNMP-bd_dom"/>
</dbReference>
<evidence type="ECO:0000256" key="1">
    <source>
        <dbReference type="ARBA" id="ARBA00023015"/>
    </source>
</evidence>